<organism evidence="1 2">
    <name type="scientific">Sousa chinensis</name>
    <name type="common">Indo-pacific humpbacked dolphin</name>
    <name type="synonym">Steno chinensis</name>
    <dbReference type="NCBI Taxonomy" id="103600"/>
    <lineage>
        <taxon>Eukaryota</taxon>
        <taxon>Metazoa</taxon>
        <taxon>Chordata</taxon>
        <taxon>Craniata</taxon>
        <taxon>Vertebrata</taxon>
        <taxon>Euteleostomi</taxon>
        <taxon>Mammalia</taxon>
        <taxon>Eutheria</taxon>
        <taxon>Laurasiatheria</taxon>
        <taxon>Artiodactyla</taxon>
        <taxon>Whippomorpha</taxon>
        <taxon>Cetacea</taxon>
        <taxon>Odontoceti</taxon>
        <taxon>Delphinidae</taxon>
        <taxon>Sousa</taxon>
    </lineage>
</organism>
<gene>
    <name evidence="1" type="ORF">DBR06_SOUSAS1310005</name>
</gene>
<evidence type="ECO:0000313" key="2">
    <source>
        <dbReference type="Proteomes" id="UP000295264"/>
    </source>
</evidence>
<name>A0A484GY91_SOUCH</name>
<sequence>MAFVTPEMMGALPSVSLCTSWVASSRLLSLNLFLASSSRASLNCSNVMVLQDLPLILLKMMSMSVTVMFLPSITWQSLHSLDQFLPCISLQVALVYQRTVNLLQGAGLQAVVAPLSLASSNSSDSLLAALSFVGSPGDLGGVLLAGLGGLGLL</sequence>
<evidence type="ECO:0000313" key="1">
    <source>
        <dbReference type="EMBL" id="TEA40712.1"/>
    </source>
</evidence>
<feature type="non-terminal residue" evidence="1">
    <location>
        <position position="153"/>
    </location>
</feature>
<keyword evidence="2" id="KW-1185">Reference proteome</keyword>
<protein>
    <submittedName>
        <fullName evidence="1">Uncharacterized protein</fullName>
    </submittedName>
</protein>
<dbReference type="AlphaFoldDB" id="A0A484GY91"/>
<comment type="caution">
    <text evidence="1">The sequence shown here is derived from an EMBL/GenBank/DDBJ whole genome shotgun (WGS) entry which is preliminary data.</text>
</comment>
<accession>A0A484GY91</accession>
<reference evidence="1 2" key="1">
    <citation type="journal article" date="2018" name="Genomics">
        <title>Molecular footprints of inshore aquatic adaptation in Indo-Pacific humpback dolphin (Sousa chinensis).</title>
        <authorList>
            <person name="Ming Y."/>
            <person name="Jian J."/>
            <person name="Yu F."/>
            <person name="Yu X."/>
            <person name="Wang J."/>
            <person name="Liu W."/>
        </authorList>
    </citation>
    <scope>NUCLEOTIDE SEQUENCE [LARGE SCALE GENOMIC DNA]</scope>
    <source>
        <strain evidence="1">MY-2018</strain>
        <tissue evidence="1">Skin</tissue>
    </source>
</reference>
<proteinExistence type="predicted"/>
<dbReference type="Proteomes" id="UP000295264">
    <property type="component" value="Unassembled WGS sequence"/>
</dbReference>
<dbReference type="EMBL" id="QWLN02002294">
    <property type="protein sequence ID" value="TEA40712.1"/>
    <property type="molecule type" value="Genomic_DNA"/>
</dbReference>